<keyword evidence="2 4" id="KW-0238">DNA-binding</keyword>
<dbReference type="PANTHER" id="PTHR30328">
    <property type="entry name" value="TRANSCRIPTIONAL REPRESSOR"/>
    <property type="match status" value="1"/>
</dbReference>
<dbReference type="InterPro" id="IPR009057">
    <property type="entry name" value="Homeodomain-like_sf"/>
</dbReference>
<dbReference type="SUPFAM" id="SSF48498">
    <property type="entry name" value="Tetracyclin repressor-like, C-terminal domain"/>
    <property type="match status" value="1"/>
</dbReference>
<evidence type="ECO:0000256" key="4">
    <source>
        <dbReference type="PROSITE-ProRule" id="PRU00335"/>
    </source>
</evidence>
<keyword evidence="1" id="KW-0805">Transcription regulation</keyword>
<keyword evidence="3" id="KW-0804">Transcription</keyword>
<dbReference type="Pfam" id="PF00440">
    <property type="entry name" value="TetR_N"/>
    <property type="match status" value="1"/>
</dbReference>
<evidence type="ECO:0000256" key="3">
    <source>
        <dbReference type="ARBA" id="ARBA00023163"/>
    </source>
</evidence>
<dbReference type="InterPro" id="IPR050109">
    <property type="entry name" value="HTH-type_TetR-like_transc_reg"/>
</dbReference>
<dbReference type="FunFam" id="1.10.10.60:FF:000141">
    <property type="entry name" value="TetR family transcriptional regulator"/>
    <property type="match status" value="1"/>
</dbReference>
<dbReference type="EMBL" id="LPXN01000101">
    <property type="protein sequence ID" value="KZD09032.1"/>
    <property type="molecule type" value="Genomic_DNA"/>
</dbReference>
<proteinExistence type="predicted"/>
<evidence type="ECO:0000259" key="5">
    <source>
        <dbReference type="PROSITE" id="PS50977"/>
    </source>
</evidence>
<dbReference type="SUPFAM" id="SSF46689">
    <property type="entry name" value="Homeodomain-like"/>
    <property type="match status" value="1"/>
</dbReference>
<dbReference type="STRING" id="580166.AUP43_07910"/>
<dbReference type="InterPro" id="IPR036271">
    <property type="entry name" value="Tet_transcr_reg_TetR-rel_C_sf"/>
</dbReference>
<comment type="caution">
    <text evidence="6">The sequence shown here is derived from an EMBL/GenBank/DDBJ whole genome shotgun (WGS) entry which is preliminary data.</text>
</comment>
<evidence type="ECO:0000256" key="1">
    <source>
        <dbReference type="ARBA" id="ARBA00023015"/>
    </source>
</evidence>
<protein>
    <submittedName>
        <fullName evidence="6">TetR family transcriptional regulator</fullName>
    </submittedName>
</protein>
<accession>A0A154W675</accession>
<name>A0A154W675_9PROT</name>
<dbReference type="InterPro" id="IPR041474">
    <property type="entry name" value="NicS_C"/>
</dbReference>
<dbReference type="Gene3D" id="1.10.357.10">
    <property type="entry name" value="Tetracycline Repressor, domain 2"/>
    <property type="match status" value="1"/>
</dbReference>
<dbReference type="PROSITE" id="PS50977">
    <property type="entry name" value="HTH_TETR_2"/>
    <property type="match status" value="1"/>
</dbReference>
<dbReference type="Pfam" id="PF17938">
    <property type="entry name" value="TetR_C_29"/>
    <property type="match status" value="1"/>
</dbReference>
<dbReference type="Proteomes" id="UP000076400">
    <property type="component" value="Unassembled WGS sequence"/>
</dbReference>
<dbReference type="PANTHER" id="PTHR30328:SF54">
    <property type="entry name" value="HTH-TYPE TRANSCRIPTIONAL REPRESSOR SCO4008"/>
    <property type="match status" value="1"/>
</dbReference>
<organism evidence="6 7">
    <name type="scientific">Oceanibaculum pacificum</name>
    <dbReference type="NCBI Taxonomy" id="580166"/>
    <lineage>
        <taxon>Bacteria</taxon>
        <taxon>Pseudomonadati</taxon>
        <taxon>Pseudomonadota</taxon>
        <taxon>Alphaproteobacteria</taxon>
        <taxon>Rhodospirillales</taxon>
        <taxon>Oceanibaculaceae</taxon>
        <taxon>Oceanibaculum</taxon>
    </lineage>
</organism>
<dbReference type="PRINTS" id="PR00455">
    <property type="entry name" value="HTHTETR"/>
</dbReference>
<reference evidence="6 7" key="1">
    <citation type="submission" date="2015-12" db="EMBL/GenBank/DDBJ databases">
        <title>Genome sequence of Oceanibaculum pacificum MCCC 1A02656.</title>
        <authorList>
            <person name="Lu L."/>
            <person name="Lai Q."/>
            <person name="Shao Z."/>
            <person name="Qian P."/>
        </authorList>
    </citation>
    <scope>NUCLEOTIDE SEQUENCE [LARGE SCALE GENOMIC DNA]</scope>
    <source>
        <strain evidence="6 7">MCCC 1A02656</strain>
    </source>
</reference>
<dbReference type="GO" id="GO:0003677">
    <property type="term" value="F:DNA binding"/>
    <property type="evidence" value="ECO:0007669"/>
    <property type="project" value="UniProtKB-UniRule"/>
</dbReference>
<dbReference type="InterPro" id="IPR001647">
    <property type="entry name" value="HTH_TetR"/>
</dbReference>
<dbReference type="AlphaFoldDB" id="A0A154W675"/>
<feature type="DNA-binding region" description="H-T-H motif" evidence="4">
    <location>
        <begin position="37"/>
        <end position="56"/>
    </location>
</feature>
<feature type="domain" description="HTH tetR-type" evidence="5">
    <location>
        <begin position="14"/>
        <end position="74"/>
    </location>
</feature>
<gene>
    <name evidence="6" type="ORF">AUP43_07910</name>
</gene>
<evidence type="ECO:0000256" key="2">
    <source>
        <dbReference type="ARBA" id="ARBA00023125"/>
    </source>
</evidence>
<keyword evidence="7" id="KW-1185">Reference proteome</keyword>
<evidence type="ECO:0000313" key="6">
    <source>
        <dbReference type="EMBL" id="KZD09032.1"/>
    </source>
</evidence>
<sequence>MRAAGKKESRKNPGTSRELLLAAARREFARRGFEGARVDEIAKRAGVNKQLVYHHFGNKEALYRLVLESVYTEIREQEKRLDLSNLDPEQALRRLIEFSFDYLAANRDFVALLTDENLHKGRRLKQVANLQPLHSPLIEILGQTLARGTQGGLFRPGLDPMQVYISIAGLGFFYFNNIHTLSAIFGRKFEDKTEIAARRAHVVDLMLHALRP</sequence>
<evidence type="ECO:0000313" key="7">
    <source>
        <dbReference type="Proteomes" id="UP000076400"/>
    </source>
</evidence>